<comment type="subcellular location">
    <subcellularLocation>
        <location evidence="4">Cytoplasm</location>
    </subcellularLocation>
</comment>
<reference evidence="6" key="1">
    <citation type="submission" date="2015-08" db="EMBL/GenBank/DDBJ databases">
        <authorList>
            <person name="Varghese N."/>
        </authorList>
    </citation>
    <scope>NUCLEOTIDE SEQUENCE [LARGE SCALE GENOMIC DNA]</scope>
    <source>
        <strain evidence="6">DSM 18181</strain>
    </source>
</reference>
<gene>
    <name evidence="5" type="ORF">Ga0061069_10190</name>
</gene>
<keyword evidence="3 4" id="KW-0546">Nucleotide metabolism</keyword>
<name>A0A0K6HPV4_9BURK</name>
<dbReference type="SUPFAM" id="SSF52972">
    <property type="entry name" value="ITPase-like"/>
    <property type="match status" value="1"/>
</dbReference>
<protein>
    <recommendedName>
        <fullName evidence="4">dTTP/UTP pyrophosphatase</fullName>
        <shortName evidence="4">dTTPase/UTPase</shortName>
        <ecNumber evidence="4">3.6.1.9</ecNumber>
    </recommendedName>
    <alternativeName>
        <fullName evidence="4">Nucleoside triphosphate pyrophosphatase</fullName>
    </alternativeName>
    <alternativeName>
        <fullName evidence="4">Nucleotide pyrophosphatase</fullName>
        <shortName evidence="4">Nucleotide PPase</shortName>
    </alternativeName>
</protein>
<keyword evidence="6" id="KW-1185">Reference proteome</keyword>
<keyword evidence="4" id="KW-0963">Cytoplasm</keyword>
<dbReference type="GO" id="GO:0005737">
    <property type="term" value="C:cytoplasm"/>
    <property type="evidence" value="ECO:0007669"/>
    <property type="project" value="UniProtKB-SubCell"/>
</dbReference>
<dbReference type="Pfam" id="PF02545">
    <property type="entry name" value="Maf"/>
    <property type="match status" value="1"/>
</dbReference>
<dbReference type="STRING" id="339866.GCA_001418255_00089"/>
<dbReference type="EC" id="3.6.1.9" evidence="4"/>
<feature type="active site" description="Proton acceptor" evidence="4">
    <location>
        <position position="121"/>
    </location>
</feature>
<dbReference type="GO" id="GO:0036218">
    <property type="term" value="F:dTTP diphosphatase activity"/>
    <property type="evidence" value="ECO:0007669"/>
    <property type="project" value="RHEA"/>
</dbReference>
<dbReference type="NCBIfam" id="TIGR00172">
    <property type="entry name" value="maf"/>
    <property type="match status" value="1"/>
</dbReference>
<comment type="catalytic activity">
    <reaction evidence="4">
        <text>UTP + H2O = UMP + diphosphate + H(+)</text>
        <dbReference type="Rhea" id="RHEA:29395"/>
        <dbReference type="ChEBI" id="CHEBI:15377"/>
        <dbReference type="ChEBI" id="CHEBI:15378"/>
        <dbReference type="ChEBI" id="CHEBI:33019"/>
        <dbReference type="ChEBI" id="CHEBI:46398"/>
        <dbReference type="ChEBI" id="CHEBI:57865"/>
        <dbReference type="EC" id="3.6.1.9"/>
    </reaction>
</comment>
<dbReference type="HAMAP" id="MF_00528">
    <property type="entry name" value="Maf"/>
    <property type="match status" value="1"/>
</dbReference>
<dbReference type="GO" id="GO:0009117">
    <property type="term" value="P:nucleotide metabolic process"/>
    <property type="evidence" value="ECO:0007669"/>
    <property type="project" value="UniProtKB-KW"/>
</dbReference>
<evidence type="ECO:0000256" key="3">
    <source>
        <dbReference type="ARBA" id="ARBA00023080"/>
    </source>
</evidence>
<dbReference type="Proteomes" id="UP000183649">
    <property type="component" value="Unassembled WGS sequence"/>
</dbReference>
<evidence type="ECO:0000313" key="5">
    <source>
        <dbReference type="EMBL" id="CUA93062.1"/>
    </source>
</evidence>
<comment type="caution">
    <text evidence="4">Lacks conserved residue(s) required for the propagation of feature annotation.</text>
</comment>
<keyword evidence="2 4" id="KW-0378">Hydrolase</keyword>
<dbReference type="EMBL" id="CYHF01000001">
    <property type="protein sequence ID" value="CUA93062.1"/>
    <property type="molecule type" value="Genomic_DNA"/>
</dbReference>
<comment type="cofactor">
    <cofactor evidence="1 4">
        <name>a divalent metal cation</name>
        <dbReference type="ChEBI" id="CHEBI:60240"/>
    </cofactor>
</comment>
<comment type="similarity">
    <text evidence="4">Belongs to the Maf family. YhdE subfamily.</text>
</comment>
<feature type="site" description="Important for substrate specificity" evidence="4">
    <location>
        <position position="49"/>
    </location>
</feature>
<dbReference type="GO" id="GO:0036221">
    <property type="term" value="F:UTP diphosphatase activity"/>
    <property type="evidence" value="ECO:0007669"/>
    <property type="project" value="RHEA"/>
</dbReference>
<accession>A0A0K6HPV4</accession>
<proteinExistence type="inferred from homology"/>
<evidence type="ECO:0000256" key="4">
    <source>
        <dbReference type="HAMAP-Rule" id="MF_00528"/>
    </source>
</evidence>
<dbReference type="PANTHER" id="PTHR43213:SF5">
    <property type="entry name" value="BIFUNCTIONAL DTTP_UTP PYROPHOSPHATASE_METHYLTRANSFERASE PROTEIN-RELATED"/>
    <property type="match status" value="1"/>
</dbReference>
<sequence length="252" mass="27156">MRIARRSAASPRKQLCKDNRRSNFARRHMPIDPSATPAVTLYLASASPRRQDLLRQVGLPFTLLAPLPEEDSEALEAALPGETAADYVQRVTRLKLEAARERLARRHPGQATESALLLCADTTVALNGRVYGKPRDATDAARILRTLSGATHEVLTAVCVQRGAVRHAALQTSQVRFAPLSDQDIADYIASGEPFGKAGAYAMQGRGAAFVEQISGSASGIIGLPLFETLRLLRAAGWPDAPHTQEVKTSSP</sequence>
<dbReference type="AlphaFoldDB" id="A0A0K6HPV4"/>
<evidence type="ECO:0000256" key="1">
    <source>
        <dbReference type="ARBA" id="ARBA00001968"/>
    </source>
</evidence>
<dbReference type="InterPro" id="IPR029001">
    <property type="entry name" value="ITPase-like_fam"/>
</dbReference>
<comment type="function">
    <text evidence="4">Nucleoside triphosphate pyrophosphatase that hydrolyzes dTTP and UTP. May have a dual role in cell division arrest and in preventing the incorporation of modified nucleotides into cellular nucleic acids.</text>
</comment>
<organism evidence="5 6">
    <name type="scientific">Thiomonas bhubaneswarensis</name>
    <dbReference type="NCBI Taxonomy" id="339866"/>
    <lineage>
        <taxon>Bacteria</taxon>
        <taxon>Pseudomonadati</taxon>
        <taxon>Pseudomonadota</taxon>
        <taxon>Betaproteobacteria</taxon>
        <taxon>Burkholderiales</taxon>
        <taxon>Thiomonas</taxon>
    </lineage>
</organism>
<feature type="site" description="Important for substrate specificity" evidence="4">
    <location>
        <position position="204"/>
    </location>
</feature>
<comment type="catalytic activity">
    <reaction evidence="4">
        <text>dTTP + H2O = dTMP + diphosphate + H(+)</text>
        <dbReference type="Rhea" id="RHEA:28534"/>
        <dbReference type="ChEBI" id="CHEBI:15377"/>
        <dbReference type="ChEBI" id="CHEBI:15378"/>
        <dbReference type="ChEBI" id="CHEBI:33019"/>
        <dbReference type="ChEBI" id="CHEBI:37568"/>
        <dbReference type="ChEBI" id="CHEBI:63528"/>
        <dbReference type="EC" id="3.6.1.9"/>
    </reaction>
</comment>
<dbReference type="Gene3D" id="3.90.950.10">
    <property type="match status" value="1"/>
</dbReference>
<evidence type="ECO:0000313" key="6">
    <source>
        <dbReference type="Proteomes" id="UP000183649"/>
    </source>
</evidence>
<dbReference type="InterPro" id="IPR003697">
    <property type="entry name" value="Maf-like"/>
</dbReference>
<dbReference type="PANTHER" id="PTHR43213">
    <property type="entry name" value="BIFUNCTIONAL DTTP/UTP PYROPHOSPHATASE/METHYLTRANSFERASE PROTEIN-RELATED"/>
    <property type="match status" value="1"/>
</dbReference>
<evidence type="ECO:0000256" key="2">
    <source>
        <dbReference type="ARBA" id="ARBA00022801"/>
    </source>
</evidence>
<dbReference type="CDD" id="cd00555">
    <property type="entry name" value="Maf"/>
    <property type="match status" value="1"/>
</dbReference>
<feature type="site" description="Important for substrate specificity" evidence="4">
    <location>
        <position position="122"/>
    </location>
</feature>